<keyword evidence="6" id="KW-0804">Transcription</keyword>
<evidence type="ECO:0000256" key="1">
    <source>
        <dbReference type="ARBA" id="ARBA00004123"/>
    </source>
</evidence>
<dbReference type="PROSITE" id="PS00036">
    <property type="entry name" value="BZIP_BASIC"/>
    <property type="match status" value="1"/>
</dbReference>
<dbReference type="InterPro" id="IPR046347">
    <property type="entry name" value="bZIP_sf"/>
</dbReference>
<keyword evidence="13" id="KW-1185">Reference proteome</keyword>
<dbReference type="GO" id="GO:0043565">
    <property type="term" value="F:sequence-specific DNA binding"/>
    <property type="evidence" value="ECO:0007669"/>
    <property type="project" value="InterPro"/>
</dbReference>
<accession>A0A7J7I7U0</accession>
<dbReference type="SUPFAM" id="SSF57959">
    <property type="entry name" value="Leucine zipper domain"/>
    <property type="match status" value="1"/>
</dbReference>
<evidence type="ECO:0000256" key="6">
    <source>
        <dbReference type="ARBA" id="ARBA00023163"/>
    </source>
</evidence>
<keyword evidence="3" id="KW-0805">Transcription regulation</keyword>
<comment type="caution">
    <text evidence="12">The sequence shown here is derived from an EMBL/GenBank/DDBJ whole genome shotgun (WGS) entry which is preliminary data.</text>
</comment>
<dbReference type="FunFam" id="1.20.5.170:FF:000019">
    <property type="entry name" value="BZIP family transcription factor"/>
    <property type="match status" value="1"/>
</dbReference>
<feature type="region of interest" description="Disordered" evidence="9">
    <location>
        <begin position="174"/>
        <end position="198"/>
    </location>
</feature>
<evidence type="ECO:0000256" key="3">
    <source>
        <dbReference type="ARBA" id="ARBA00023015"/>
    </source>
</evidence>
<evidence type="ECO:0000313" key="12">
    <source>
        <dbReference type="EMBL" id="KAF5960621.1"/>
    </source>
</evidence>
<evidence type="ECO:0008006" key="14">
    <source>
        <dbReference type="Google" id="ProtNLM"/>
    </source>
</evidence>
<reference evidence="13" key="1">
    <citation type="journal article" date="2020" name="Nat. Commun.">
        <title>Genome assembly of wild tea tree DASZ reveals pedigree and selection history of tea varieties.</title>
        <authorList>
            <person name="Zhang W."/>
            <person name="Zhang Y."/>
            <person name="Qiu H."/>
            <person name="Guo Y."/>
            <person name="Wan H."/>
            <person name="Zhang X."/>
            <person name="Scossa F."/>
            <person name="Alseekh S."/>
            <person name="Zhang Q."/>
            <person name="Wang P."/>
            <person name="Xu L."/>
            <person name="Schmidt M.H."/>
            <person name="Jia X."/>
            <person name="Li D."/>
            <person name="Zhu A."/>
            <person name="Guo F."/>
            <person name="Chen W."/>
            <person name="Ni D."/>
            <person name="Usadel B."/>
            <person name="Fernie A.R."/>
            <person name="Wen W."/>
        </authorList>
    </citation>
    <scope>NUCLEOTIDE SEQUENCE [LARGE SCALE GENOMIC DNA]</scope>
    <source>
        <strain evidence="13">cv. G240</strain>
    </source>
</reference>
<dbReference type="SMART" id="SM00338">
    <property type="entry name" value="BRLZ"/>
    <property type="match status" value="1"/>
</dbReference>
<keyword evidence="7" id="KW-0539">Nucleus</keyword>
<feature type="coiled-coil region" evidence="8">
    <location>
        <begin position="219"/>
        <end position="246"/>
    </location>
</feature>
<gene>
    <name evidence="12" type="ORF">HYC85_001830</name>
</gene>
<dbReference type="EMBL" id="JACBKZ010000001">
    <property type="protein sequence ID" value="KAF5960621.1"/>
    <property type="molecule type" value="Genomic_DNA"/>
</dbReference>
<comment type="similarity">
    <text evidence="2">Belongs to the bZIP family.</text>
</comment>
<dbReference type="Gene3D" id="1.20.5.170">
    <property type="match status" value="1"/>
</dbReference>
<feature type="domain" description="BZIP" evidence="10">
    <location>
        <begin position="198"/>
        <end position="242"/>
    </location>
</feature>
<evidence type="ECO:0000256" key="4">
    <source>
        <dbReference type="ARBA" id="ARBA00023125"/>
    </source>
</evidence>
<sequence length="485" mass="54606">MNEGKNRSIEGDNSVLAMVTEFGNGVAAAVEKLRGHCHSGRMFRFPLFSGDLEYAGSTFSMSPSPRSFSLLLFFSNKQVLKVVVVDNESRKGCPPPTSPTPYYKREPRTLGMTFLVTTDCSKSMNSPTAQFVSSRRMGLYEPIHQISMWADFKVNGCPNTSPSMIVEMNTTLNNQSEDSSQGTLGPSNKFDQEETKSTEKVLRRLAQNREAARKSRLRKKAYVQQLETSRLKLIQLEQELEEARQQGLYMGGGPDTSHLGYSGTINSGIAAFKMAYERWVEVQNRQICELRTALNSQTVVDMELRILVDGGMNHYFDLFRMKATAAKADVFYLMSGMWKTSAEHFFSWIGGFRPSEIVKVLMPQLDLLTDQQRLNIYNLRQSCQQAEDALTQGMDKLQQTVSETVAAGQLGEGSYIPHVNNAMEKLKALVLFVSQADHLRQETLQQMSRILTTRQAARGLLALGEYCQRLRDLSSLWDSHHRDPA</sequence>
<dbReference type="PANTHER" id="PTHR45693">
    <property type="entry name" value="TRANSCRIPTION FACTOR TGA9"/>
    <property type="match status" value="1"/>
</dbReference>
<feature type="compositionally biased region" description="Polar residues" evidence="9">
    <location>
        <begin position="174"/>
        <end position="186"/>
    </location>
</feature>
<evidence type="ECO:0000256" key="7">
    <source>
        <dbReference type="ARBA" id="ARBA00023242"/>
    </source>
</evidence>
<dbReference type="CDD" id="cd14708">
    <property type="entry name" value="bZIP_HBP1b-like"/>
    <property type="match status" value="1"/>
</dbReference>
<dbReference type="GO" id="GO:0005634">
    <property type="term" value="C:nucleus"/>
    <property type="evidence" value="ECO:0007669"/>
    <property type="project" value="UniProtKB-SubCell"/>
</dbReference>
<evidence type="ECO:0000313" key="13">
    <source>
        <dbReference type="Proteomes" id="UP000593564"/>
    </source>
</evidence>
<proteinExistence type="inferred from homology"/>
<evidence type="ECO:0000256" key="5">
    <source>
        <dbReference type="ARBA" id="ARBA00023159"/>
    </source>
</evidence>
<keyword evidence="8" id="KW-0175">Coiled coil</keyword>
<evidence type="ECO:0000259" key="10">
    <source>
        <dbReference type="PROSITE" id="PS50217"/>
    </source>
</evidence>
<dbReference type="PROSITE" id="PS51806">
    <property type="entry name" value="DOG1"/>
    <property type="match status" value="1"/>
</dbReference>
<name>A0A7J7I7U0_CAMSI</name>
<evidence type="ECO:0000256" key="2">
    <source>
        <dbReference type="ARBA" id="ARBA00007163"/>
    </source>
</evidence>
<keyword evidence="5" id="KW-0010">Activator</keyword>
<feature type="domain" description="DOG1" evidence="11">
    <location>
        <begin position="269"/>
        <end position="480"/>
    </location>
</feature>
<protein>
    <recommendedName>
        <fullName evidence="14">DOG1 domain-containing protein</fullName>
    </recommendedName>
</protein>
<evidence type="ECO:0000259" key="11">
    <source>
        <dbReference type="PROSITE" id="PS51806"/>
    </source>
</evidence>
<keyword evidence="4" id="KW-0238">DNA-binding</keyword>
<dbReference type="Pfam" id="PF00170">
    <property type="entry name" value="bZIP_1"/>
    <property type="match status" value="1"/>
</dbReference>
<dbReference type="PROSITE" id="PS50217">
    <property type="entry name" value="BZIP"/>
    <property type="match status" value="1"/>
</dbReference>
<dbReference type="GO" id="GO:0006351">
    <property type="term" value="P:DNA-templated transcription"/>
    <property type="evidence" value="ECO:0007669"/>
    <property type="project" value="InterPro"/>
</dbReference>
<dbReference type="InterPro" id="IPR025422">
    <property type="entry name" value="TGA_domain"/>
</dbReference>
<dbReference type="GO" id="GO:0003700">
    <property type="term" value="F:DNA-binding transcription factor activity"/>
    <property type="evidence" value="ECO:0007669"/>
    <property type="project" value="InterPro"/>
</dbReference>
<dbReference type="Proteomes" id="UP000593564">
    <property type="component" value="Unassembled WGS sequence"/>
</dbReference>
<organism evidence="12 13">
    <name type="scientific">Camellia sinensis</name>
    <name type="common">Tea plant</name>
    <name type="synonym">Thea sinensis</name>
    <dbReference type="NCBI Taxonomy" id="4442"/>
    <lineage>
        <taxon>Eukaryota</taxon>
        <taxon>Viridiplantae</taxon>
        <taxon>Streptophyta</taxon>
        <taxon>Embryophyta</taxon>
        <taxon>Tracheophyta</taxon>
        <taxon>Spermatophyta</taxon>
        <taxon>Magnoliopsida</taxon>
        <taxon>eudicotyledons</taxon>
        <taxon>Gunneridae</taxon>
        <taxon>Pentapetalae</taxon>
        <taxon>asterids</taxon>
        <taxon>Ericales</taxon>
        <taxon>Theaceae</taxon>
        <taxon>Camellia</taxon>
    </lineage>
</organism>
<dbReference type="PANTHER" id="PTHR45693:SF36">
    <property type="entry name" value="TRANSCRIPTION FACTOR TGA4"/>
    <property type="match status" value="1"/>
</dbReference>
<dbReference type="InterPro" id="IPR004827">
    <property type="entry name" value="bZIP"/>
</dbReference>
<evidence type="ECO:0000256" key="9">
    <source>
        <dbReference type="SAM" id="MobiDB-lite"/>
    </source>
</evidence>
<comment type="subcellular location">
    <subcellularLocation>
        <location evidence="1">Nucleus</location>
    </subcellularLocation>
</comment>
<dbReference type="Pfam" id="PF14144">
    <property type="entry name" value="DOG1"/>
    <property type="match status" value="1"/>
</dbReference>
<evidence type="ECO:0000256" key="8">
    <source>
        <dbReference type="SAM" id="Coils"/>
    </source>
</evidence>
<reference evidence="12 13" key="2">
    <citation type="submission" date="2020-07" db="EMBL/GenBank/DDBJ databases">
        <title>Genome assembly of wild tea tree DASZ reveals pedigree and selection history of tea varieties.</title>
        <authorList>
            <person name="Zhang W."/>
        </authorList>
    </citation>
    <scope>NUCLEOTIDE SEQUENCE [LARGE SCALE GENOMIC DNA]</scope>
    <source>
        <strain evidence="13">cv. G240</strain>
        <tissue evidence="12">Leaf</tissue>
    </source>
</reference>
<dbReference type="AlphaFoldDB" id="A0A7J7I7U0"/>